<evidence type="ECO:0000313" key="2">
    <source>
        <dbReference type="EMBL" id="NEV62646.1"/>
    </source>
</evidence>
<dbReference type="EMBL" id="JAAIJQ010000031">
    <property type="protein sequence ID" value="NEV62646.1"/>
    <property type="molecule type" value="Genomic_DNA"/>
</dbReference>
<keyword evidence="3" id="KW-1185">Reference proteome</keyword>
<protein>
    <submittedName>
        <fullName evidence="2">Uncharacterized protein</fullName>
    </submittedName>
</protein>
<name>A0A6M0JYR5_9GAMM</name>
<evidence type="ECO:0000256" key="1">
    <source>
        <dbReference type="SAM" id="MobiDB-lite"/>
    </source>
</evidence>
<accession>A0A6M0JYR5</accession>
<dbReference type="AlphaFoldDB" id="A0A6M0JYR5"/>
<reference evidence="2 3" key="1">
    <citation type="submission" date="2020-02" db="EMBL/GenBank/DDBJ databases">
        <title>Genome sequences of Thiorhodococcus mannitoliphagus and Thiorhodococcus minor, purple sulfur photosynthetic bacteria in the gammaproteobacterial family, Chromatiaceae.</title>
        <authorList>
            <person name="Aviles F.A."/>
            <person name="Meyer T.E."/>
            <person name="Kyndt J.A."/>
        </authorList>
    </citation>
    <scope>NUCLEOTIDE SEQUENCE [LARGE SCALE GENOMIC DNA]</scope>
    <source>
        <strain evidence="2 3">DSM 11518</strain>
    </source>
</reference>
<sequence>MTPLKTSPTRPPPLDEATVLALHQGLRDLLALFEQAFYQPLTRAHLGGDYGDQDPRQTRLDLEEEPPF</sequence>
<organism evidence="2 3">
    <name type="scientific">Thiorhodococcus minor</name>
    <dbReference type="NCBI Taxonomy" id="57489"/>
    <lineage>
        <taxon>Bacteria</taxon>
        <taxon>Pseudomonadati</taxon>
        <taxon>Pseudomonadota</taxon>
        <taxon>Gammaproteobacteria</taxon>
        <taxon>Chromatiales</taxon>
        <taxon>Chromatiaceae</taxon>
        <taxon>Thiorhodococcus</taxon>
    </lineage>
</organism>
<proteinExistence type="predicted"/>
<dbReference type="RefSeq" id="WP_164453112.1">
    <property type="nucleotide sequence ID" value="NZ_JAAIJQ010000031.1"/>
</dbReference>
<evidence type="ECO:0000313" key="3">
    <source>
        <dbReference type="Proteomes" id="UP000483379"/>
    </source>
</evidence>
<comment type="caution">
    <text evidence="2">The sequence shown here is derived from an EMBL/GenBank/DDBJ whole genome shotgun (WGS) entry which is preliminary data.</text>
</comment>
<feature type="region of interest" description="Disordered" evidence="1">
    <location>
        <begin position="44"/>
        <end position="68"/>
    </location>
</feature>
<gene>
    <name evidence="2" type="ORF">G3446_12220</name>
</gene>
<dbReference type="Proteomes" id="UP000483379">
    <property type="component" value="Unassembled WGS sequence"/>
</dbReference>